<protein>
    <submittedName>
        <fullName evidence="1">Uncharacterized protein</fullName>
    </submittedName>
</protein>
<reference evidence="1" key="1">
    <citation type="submission" date="2013-05" db="EMBL/GenBank/DDBJ databases">
        <title>Genome assembly of Cystobacter fuscus DSM 2262.</title>
        <authorList>
            <person name="Sharma G."/>
            <person name="Khatri I."/>
            <person name="Kaur C."/>
            <person name="Mayilraj S."/>
            <person name="Subramanian S."/>
        </authorList>
    </citation>
    <scope>NUCLEOTIDE SEQUENCE [LARGE SCALE GENOMIC DNA]</scope>
    <source>
        <strain evidence="1">DSM 2262</strain>
    </source>
</reference>
<keyword evidence="2" id="KW-1185">Reference proteome</keyword>
<accession>S9PCG1</accession>
<evidence type="ECO:0000313" key="1">
    <source>
        <dbReference type="EMBL" id="EPX62060.1"/>
    </source>
</evidence>
<sequence>MLGLGVGCATTRVVHLDTGHGEPITYTSVGVDPVEVSEAEFKVALTRLLLDMRMDVAFRESEEAGLHCEVGGADGTSLLLGPNC</sequence>
<comment type="caution">
    <text evidence="1">The sequence shown here is derived from an EMBL/GenBank/DDBJ whole genome shotgun (WGS) entry which is preliminary data.</text>
</comment>
<dbReference type="EMBL" id="ANAH02000008">
    <property type="protein sequence ID" value="EPX62060.1"/>
    <property type="molecule type" value="Genomic_DNA"/>
</dbReference>
<gene>
    <name evidence="1" type="ORF">D187_009964</name>
</gene>
<name>S9PCG1_CYSF2</name>
<evidence type="ECO:0000313" key="2">
    <source>
        <dbReference type="Proteomes" id="UP000011682"/>
    </source>
</evidence>
<dbReference type="Proteomes" id="UP000011682">
    <property type="component" value="Unassembled WGS sequence"/>
</dbReference>
<dbReference type="eggNOG" id="COG4223">
    <property type="taxonomic scope" value="Bacteria"/>
</dbReference>
<organism evidence="1 2">
    <name type="scientific">Cystobacter fuscus (strain ATCC 25194 / DSM 2262 / NBRC 100088 / M29)</name>
    <dbReference type="NCBI Taxonomy" id="1242864"/>
    <lineage>
        <taxon>Bacteria</taxon>
        <taxon>Pseudomonadati</taxon>
        <taxon>Myxococcota</taxon>
        <taxon>Myxococcia</taxon>
        <taxon>Myxococcales</taxon>
        <taxon>Cystobacterineae</taxon>
        <taxon>Archangiaceae</taxon>
        <taxon>Cystobacter</taxon>
    </lineage>
</organism>
<dbReference type="AlphaFoldDB" id="S9PCG1"/>
<proteinExistence type="predicted"/>